<proteinExistence type="predicted"/>
<evidence type="ECO:0000313" key="1">
    <source>
        <dbReference type="EMBL" id="MBX56664.1"/>
    </source>
</evidence>
<sequence length="56" mass="6271">MTVERKGPKPNCKGPENTPQMKCLAPQIIQCQTQTILRPLLDVISFNSGSRIVFRS</sequence>
<reference evidence="1" key="1">
    <citation type="submission" date="2018-02" db="EMBL/GenBank/DDBJ databases">
        <title>Rhizophora mucronata_Transcriptome.</title>
        <authorList>
            <person name="Meera S.P."/>
            <person name="Sreeshan A."/>
            <person name="Augustine A."/>
        </authorList>
    </citation>
    <scope>NUCLEOTIDE SEQUENCE</scope>
    <source>
        <tissue evidence="1">Leaf</tissue>
    </source>
</reference>
<dbReference type="AlphaFoldDB" id="A0A2P2PPN5"/>
<organism evidence="1">
    <name type="scientific">Rhizophora mucronata</name>
    <name type="common">Asiatic mangrove</name>
    <dbReference type="NCBI Taxonomy" id="61149"/>
    <lineage>
        <taxon>Eukaryota</taxon>
        <taxon>Viridiplantae</taxon>
        <taxon>Streptophyta</taxon>
        <taxon>Embryophyta</taxon>
        <taxon>Tracheophyta</taxon>
        <taxon>Spermatophyta</taxon>
        <taxon>Magnoliopsida</taxon>
        <taxon>eudicotyledons</taxon>
        <taxon>Gunneridae</taxon>
        <taxon>Pentapetalae</taxon>
        <taxon>rosids</taxon>
        <taxon>fabids</taxon>
        <taxon>Malpighiales</taxon>
        <taxon>Rhizophoraceae</taxon>
        <taxon>Rhizophora</taxon>
    </lineage>
</organism>
<dbReference type="EMBL" id="GGEC01076180">
    <property type="protein sequence ID" value="MBX56664.1"/>
    <property type="molecule type" value="Transcribed_RNA"/>
</dbReference>
<name>A0A2P2PPN5_RHIMU</name>
<accession>A0A2P2PPN5</accession>
<protein>
    <submittedName>
        <fullName evidence="1">Uncharacterized protein</fullName>
    </submittedName>
</protein>